<reference evidence="10 11" key="1">
    <citation type="submission" date="2016-11" db="EMBL/GenBank/DDBJ databases">
        <authorList>
            <person name="Jaros S."/>
            <person name="Januszkiewicz K."/>
            <person name="Wedrychowicz H."/>
        </authorList>
    </citation>
    <scope>NUCLEOTIDE SEQUENCE [LARGE SCALE GENOMIC DNA]</scope>
    <source>
        <strain evidence="10 11">DSM 43832</strain>
    </source>
</reference>
<feature type="transmembrane region" description="Helical" evidence="8">
    <location>
        <begin position="57"/>
        <end position="82"/>
    </location>
</feature>
<dbReference type="GO" id="GO:0015833">
    <property type="term" value="P:peptide transport"/>
    <property type="evidence" value="ECO:0007669"/>
    <property type="project" value="InterPro"/>
</dbReference>
<accession>A0A1M6XHW1</accession>
<feature type="transmembrane region" description="Helical" evidence="8">
    <location>
        <begin position="222"/>
        <end position="244"/>
    </location>
</feature>
<feature type="transmembrane region" description="Helical" evidence="8">
    <location>
        <begin position="117"/>
        <end position="143"/>
    </location>
</feature>
<feature type="transmembrane region" description="Helical" evidence="8">
    <location>
        <begin position="360"/>
        <end position="377"/>
    </location>
</feature>
<feature type="transmembrane region" description="Helical" evidence="8">
    <location>
        <begin position="180"/>
        <end position="201"/>
    </location>
</feature>
<evidence type="ECO:0000256" key="6">
    <source>
        <dbReference type="ARBA" id="ARBA00022989"/>
    </source>
</evidence>
<dbReference type="GO" id="GO:0005886">
    <property type="term" value="C:plasma membrane"/>
    <property type="evidence" value="ECO:0007669"/>
    <property type="project" value="UniProtKB-SubCell"/>
</dbReference>
<feature type="transmembrane region" description="Helical" evidence="8">
    <location>
        <begin position="328"/>
        <end position="348"/>
    </location>
</feature>
<evidence type="ECO:0000256" key="8">
    <source>
        <dbReference type="SAM" id="Phobius"/>
    </source>
</evidence>
<dbReference type="InterPro" id="IPR000109">
    <property type="entry name" value="POT_fam"/>
</dbReference>
<organism evidence="10 11">
    <name type="scientific">Pseudonocardia thermophila</name>
    <dbReference type="NCBI Taxonomy" id="1848"/>
    <lineage>
        <taxon>Bacteria</taxon>
        <taxon>Bacillati</taxon>
        <taxon>Actinomycetota</taxon>
        <taxon>Actinomycetes</taxon>
        <taxon>Pseudonocardiales</taxon>
        <taxon>Pseudonocardiaceae</taxon>
        <taxon>Pseudonocardia</taxon>
    </lineage>
</organism>
<feature type="transmembrane region" description="Helical" evidence="8">
    <location>
        <begin position="454"/>
        <end position="478"/>
    </location>
</feature>
<keyword evidence="4" id="KW-1003">Cell membrane</keyword>
<keyword evidence="7 8" id="KW-0472">Membrane</keyword>
<dbReference type="EMBL" id="FRAP01000017">
    <property type="protein sequence ID" value="SHL05547.1"/>
    <property type="molecule type" value="Genomic_DNA"/>
</dbReference>
<dbReference type="GO" id="GO:1904680">
    <property type="term" value="F:peptide transmembrane transporter activity"/>
    <property type="evidence" value="ECO:0007669"/>
    <property type="project" value="InterPro"/>
</dbReference>
<feature type="transmembrane region" description="Helical" evidence="8">
    <location>
        <begin position="94"/>
        <end position="111"/>
    </location>
</feature>
<comment type="similarity">
    <text evidence="2">Belongs to the major facilitator superfamily. Proton-dependent oligopeptide transporter (POT/PTR) (TC 2.A.17) family.</text>
</comment>
<gene>
    <name evidence="10" type="ORF">SAMN05443637_11713</name>
</gene>
<dbReference type="Proteomes" id="UP000184363">
    <property type="component" value="Unassembled WGS sequence"/>
</dbReference>
<dbReference type="InterPro" id="IPR020846">
    <property type="entry name" value="MFS_dom"/>
</dbReference>
<dbReference type="Gene3D" id="1.20.1250.20">
    <property type="entry name" value="MFS general substrate transporter like domains"/>
    <property type="match status" value="1"/>
</dbReference>
<keyword evidence="3" id="KW-0813">Transport</keyword>
<comment type="subcellular location">
    <subcellularLocation>
        <location evidence="1">Cell membrane</location>
        <topology evidence="1">Multi-pass membrane protein</topology>
    </subcellularLocation>
</comment>
<feature type="transmembrane region" description="Helical" evidence="8">
    <location>
        <begin position="155"/>
        <end position="174"/>
    </location>
</feature>
<dbReference type="Pfam" id="PF00854">
    <property type="entry name" value="PTR2"/>
    <property type="match status" value="1"/>
</dbReference>
<feature type="transmembrane region" description="Helical" evidence="8">
    <location>
        <begin position="282"/>
        <end position="300"/>
    </location>
</feature>
<dbReference type="SUPFAM" id="SSF103473">
    <property type="entry name" value="MFS general substrate transporter"/>
    <property type="match status" value="1"/>
</dbReference>
<protein>
    <submittedName>
        <fullName evidence="10">Proton-dependent oligopeptide transporter, POT family</fullName>
    </submittedName>
</protein>
<dbReference type="OrthoDB" id="9772725at2"/>
<evidence type="ECO:0000259" key="9">
    <source>
        <dbReference type="PROSITE" id="PS50850"/>
    </source>
</evidence>
<dbReference type="RefSeq" id="WP_073458838.1">
    <property type="nucleotide sequence ID" value="NZ_CALGVN010000050.1"/>
</dbReference>
<evidence type="ECO:0000313" key="10">
    <source>
        <dbReference type="EMBL" id="SHL05547.1"/>
    </source>
</evidence>
<evidence type="ECO:0000256" key="4">
    <source>
        <dbReference type="ARBA" id="ARBA00022475"/>
    </source>
</evidence>
<dbReference type="NCBIfam" id="TIGR00924">
    <property type="entry name" value="yjdL_sub1_fam"/>
    <property type="match status" value="1"/>
</dbReference>
<dbReference type="InterPro" id="IPR036259">
    <property type="entry name" value="MFS_trans_sf"/>
</dbReference>
<proteinExistence type="inferred from homology"/>
<feature type="transmembrane region" description="Helical" evidence="8">
    <location>
        <begin position="250"/>
        <end position="270"/>
    </location>
</feature>
<dbReference type="CDD" id="cd17346">
    <property type="entry name" value="MFS_DtpA_like"/>
    <property type="match status" value="1"/>
</dbReference>
<dbReference type="AlphaFoldDB" id="A0A1M6XHW1"/>
<name>A0A1M6XHW1_PSETH</name>
<evidence type="ECO:0000256" key="2">
    <source>
        <dbReference type="ARBA" id="ARBA00005982"/>
    </source>
</evidence>
<dbReference type="PANTHER" id="PTHR23517">
    <property type="entry name" value="RESISTANCE PROTEIN MDTM, PUTATIVE-RELATED-RELATED"/>
    <property type="match status" value="1"/>
</dbReference>
<evidence type="ECO:0000313" key="11">
    <source>
        <dbReference type="Proteomes" id="UP000184363"/>
    </source>
</evidence>
<keyword evidence="6 8" id="KW-1133">Transmembrane helix</keyword>
<evidence type="ECO:0000256" key="3">
    <source>
        <dbReference type="ARBA" id="ARBA00022448"/>
    </source>
</evidence>
<dbReference type="InterPro" id="IPR050171">
    <property type="entry name" value="MFS_Transporters"/>
</dbReference>
<evidence type="ECO:0000256" key="7">
    <source>
        <dbReference type="ARBA" id="ARBA00023136"/>
    </source>
</evidence>
<dbReference type="STRING" id="1848.SAMN05443637_11713"/>
<sequence>MTTEEKSCRAGAGFLGQPTGLGTLTALGLWERFSFYGMQVVLLYYLFFPVAQGGLGLSTAAATSVVGAYGGLVYLATVLGGWVADRLLGSERTLFYSAITIMAGHACLAVIPGLPGVLVGLCLLVIGSGGQVGNVTSLVGSLYDARDRRRDRGFMVFYMGLNIGALGGPILTGLTRSELGFHYAFGLAAIGMAIGLSIYAAGRKKVPPRGQHVPDPLPRAEARRACVLAGVIAVLLAVVVAAGFLTADNLAVTVTIVLAVLIVYYFAVMLRSRKVSPDERRRVYGLIPVFLLNCVFWSLYQQQFTVVQVYAAQRVDLDILGWSMPPEFFNSAVPVFVILCTPVLVTVLAKLGPREPSSTVKFLIGTILIGLAFLLFLPMTATSGPVNPPLALTGILLVFTIAELFVSPIQLSLSTQLAPQAFRTQMVALWFLSTAAGSSAAGALAGLYTPRTEAIYFMITGATALAAALLFAAVIPWVKRRTRIVASVPSAAAAG</sequence>
<evidence type="ECO:0000256" key="5">
    <source>
        <dbReference type="ARBA" id="ARBA00022692"/>
    </source>
</evidence>
<dbReference type="PROSITE" id="PS50850">
    <property type="entry name" value="MFS"/>
    <property type="match status" value="1"/>
</dbReference>
<feature type="transmembrane region" description="Helical" evidence="8">
    <location>
        <begin position="427"/>
        <end position="448"/>
    </location>
</feature>
<feature type="domain" description="Major facilitator superfamily (MFS) profile" evidence="9">
    <location>
        <begin position="23"/>
        <end position="479"/>
    </location>
</feature>
<dbReference type="PANTHER" id="PTHR23517:SF15">
    <property type="entry name" value="PROTON-DEPENDENT OLIGOPEPTIDE FAMILY TRANSPORT PROTEIN"/>
    <property type="match status" value="1"/>
</dbReference>
<evidence type="ECO:0000256" key="1">
    <source>
        <dbReference type="ARBA" id="ARBA00004651"/>
    </source>
</evidence>
<keyword evidence="11" id="KW-1185">Reference proteome</keyword>
<keyword evidence="5 8" id="KW-0812">Transmembrane</keyword>
<feature type="transmembrane region" description="Helical" evidence="8">
    <location>
        <begin position="389"/>
        <end position="406"/>
    </location>
</feature>
<dbReference type="InterPro" id="IPR005279">
    <property type="entry name" value="Dipep/tripep_permease"/>
</dbReference>
<feature type="transmembrane region" description="Helical" evidence="8">
    <location>
        <begin position="33"/>
        <end position="51"/>
    </location>
</feature>